<keyword evidence="3" id="KW-1185">Reference proteome</keyword>
<dbReference type="OrthoDB" id="264363at2"/>
<organism evidence="2 3">
    <name type="scientific">Siminovitchia fortis</name>
    <dbReference type="NCBI Taxonomy" id="254758"/>
    <lineage>
        <taxon>Bacteria</taxon>
        <taxon>Bacillati</taxon>
        <taxon>Bacillota</taxon>
        <taxon>Bacilli</taxon>
        <taxon>Bacillales</taxon>
        <taxon>Bacillaceae</taxon>
        <taxon>Siminovitchia</taxon>
    </lineage>
</organism>
<protein>
    <submittedName>
        <fullName evidence="2">Haloacid dehalogenase type II</fullName>
    </submittedName>
</protein>
<keyword evidence="1" id="KW-0378">Hydrolase</keyword>
<dbReference type="Proteomes" id="UP000273811">
    <property type="component" value="Unassembled WGS sequence"/>
</dbReference>
<proteinExistence type="predicted"/>
<dbReference type="NCBIfam" id="TIGR01493">
    <property type="entry name" value="HAD-SF-IA-v2"/>
    <property type="match status" value="1"/>
</dbReference>
<dbReference type="NCBIfam" id="TIGR01428">
    <property type="entry name" value="HAD_type_II"/>
    <property type="match status" value="1"/>
</dbReference>
<dbReference type="InterPro" id="IPR006328">
    <property type="entry name" value="2-HAD"/>
</dbReference>
<dbReference type="Gene3D" id="1.10.150.750">
    <property type="match status" value="1"/>
</dbReference>
<evidence type="ECO:0000256" key="1">
    <source>
        <dbReference type="ARBA" id="ARBA00022801"/>
    </source>
</evidence>
<dbReference type="SUPFAM" id="SSF56784">
    <property type="entry name" value="HAD-like"/>
    <property type="match status" value="1"/>
</dbReference>
<dbReference type="PANTHER" id="PTHR43316">
    <property type="entry name" value="HYDROLASE, HALOACID DELAHOGENASE-RELATED"/>
    <property type="match status" value="1"/>
</dbReference>
<dbReference type="SFLD" id="SFLDG01129">
    <property type="entry name" value="C1.5:_HAD__Beta-PGM__Phosphata"/>
    <property type="match status" value="1"/>
</dbReference>
<dbReference type="AlphaFoldDB" id="A0A443IRM1"/>
<name>A0A443IRM1_9BACI</name>
<dbReference type="InterPro" id="IPR023214">
    <property type="entry name" value="HAD_sf"/>
</dbReference>
<comment type="caution">
    <text evidence="2">The sequence shown here is derived from an EMBL/GenBank/DDBJ whole genome shotgun (WGS) entry which is preliminary data.</text>
</comment>
<gene>
    <name evidence="2" type="ORF">D4N35_010025</name>
</gene>
<dbReference type="EMBL" id="QYTU02000020">
    <property type="protein sequence ID" value="RWR10045.1"/>
    <property type="molecule type" value="Genomic_DNA"/>
</dbReference>
<dbReference type="InterPro" id="IPR036412">
    <property type="entry name" value="HAD-like_sf"/>
</dbReference>
<accession>A0A443IRM1</accession>
<sequence>MAKNTLKIEKKPLSFASILKKCRGLCCIYRTAEKTYKRQGGILMTAPKAVTFDCFGTLIDWEGEIQKVFKSILLKNGINNADVVALQRHWENIQFEYIQEKYRPYKEVLRNTLPMAFRDYGYPFSTEDVINFSESMGSWKPFPDTVEALKELKKYTKIALITNTDDAIIDETVKHLGVEFDAIVTAEQAGAYKPNHDGFHLALEKLGLDKSEILHAGFGFKYDVIPASELGIKSCWINRYGEVRPANVKETYLVGDMATFALLVKGLVHSYANV</sequence>
<dbReference type="InterPro" id="IPR006439">
    <property type="entry name" value="HAD-SF_hydro_IA"/>
</dbReference>
<dbReference type="GO" id="GO:0019120">
    <property type="term" value="F:hydrolase activity, acting on acid halide bonds, in C-halide compounds"/>
    <property type="evidence" value="ECO:0007669"/>
    <property type="project" value="InterPro"/>
</dbReference>
<dbReference type="Pfam" id="PF00702">
    <property type="entry name" value="Hydrolase"/>
    <property type="match status" value="1"/>
</dbReference>
<reference evidence="2" key="1">
    <citation type="submission" date="2018-12" db="EMBL/GenBank/DDBJ databases">
        <authorList>
            <person name="Sun L."/>
            <person name="Chen Z."/>
        </authorList>
    </citation>
    <scope>NUCLEOTIDE SEQUENCE [LARGE SCALE GENOMIC DNA]</scope>
    <source>
        <strain evidence="2">DSM 16012</strain>
    </source>
</reference>
<dbReference type="CDD" id="cd02588">
    <property type="entry name" value="HAD_L2-DEX"/>
    <property type="match status" value="1"/>
</dbReference>
<dbReference type="InterPro" id="IPR051540">
    <property type="entry name" value="S-2-haloacid_dehalogenase"/>
</dbReference>
<dbReference type="PANTHER" id="PTHR43316:SF9">
    <property type="entry name" value="ACID DEHALOGENASE, PUTATIVE (AFU_ORTHOLOGUE AFUA_6G14460)-RELATED"/>
    <property type="match status" value="1"/>
</dbReference>
<evidence type="ECO:0000313" key="3">
    <source>
        <dbReference type="Proteomes" id="UP000273811"/>
    </source>
</evidence>
<evidence type="ECO:0000313" key="2">
    <source>
        <dbReference type="EMBL" id="RWR10045.1"/>
    </source>
</evidence>
<dbReference type="NCBIfam" id="TIGR01549">
    <property type="entry name" value="HAD-SF-IA-v1"/>
    <property type="match status" value="1"/>
</dbReference>
<dbReference type="Gene3D" id="3.40.50.1000">
    <property type="entry name" value="HAD superfamily/HAD-like"/>
    <property type="match status" value="1"/>
</dbReference>
<dbReference type="SFLD" id="SFLDS00003">
    <property type="entry name" value="Haloacid_Dehalogenase"/>
    <property type="match status" value="1"/>
</dbReference>
<dbReference type="PRINTS" id="PR00413">
    <property type="entry name" value="HADHALOGNASE"/>
</dbReference>